<evidence type="ECO:0000313" key="3">
    <source>
        <dbReference type="EMBL" id="EHL01717.1"/>
    </source>
</evidence>
<dbReference type="HOGENOM" id="CLU_731688_0_0_1"/>
<dbReference type="Pfam" id="PF20994">
    <property type="entry name" value="CENPU"/>
    <property type="match status" value="1"/>
</dbReference>
<dbReference type="InParanoid" id="H0EIJ6"/>
<sequence>MESTREERMQQRLRGSQRRQVKEVDFGLTFPVVPAAGGQESPANPQLEGAPTPQITFDANKGSGEELNPRPAIRSGAFDANTSAKRRKLNNDGPSSGQNVNPAPLAPIPDIYAIPGDDGEDAPVQAENDEASNEKILLSPRIASPELGLHESTTDPIEKSSSHSKIAQAALDEGNISESRQATKQTTAQIRWPASTGHQAGLSTLEEGRRNAEDNELRREYKTKWSALKSFGSELQSRLLSHTINLDNGYTLDKRVREELKKKVALREEILRVRLEREQLALQMDEIRIKHENETKLVQERDALNTAAHDIELAVDRGRTNRPVHSSNDVKMSGPEVILKRIVNKISNKGDSGGILKQIKDFNGFLERAALALESKAG</sequence>
<feature type="compositionally biased region" description="Basic and acidic residues" evidence="1">
    <location>
        <begin position="1"/>
        <end position="10"/>
    </location>
</feature>
<dbReference type="AlphaFoldDB" id="H0EIJ6"/>
<dbReference type="EMBL" id="AGUE01000047">
    <property type="protein sequence ID" value="EHL01717.1"/>
    <property type="molecule type" value="Genomic_DNA"/>
</dbReference>
<accession>H0EIJ6</accession>
<comment type="caution">
    <text evidence="3">The sequence shown here is derived from an EMBL/GenBank/DDBJ whole genome shotgun (WGS) entry which is preliminary data.</text>
</comment>
<evidence type="ECO:0000256" key="1">
    <source>
        <dbReference type="SAM" id="MobiDB-lite"/>
    </source>
</evidence>
<proteinExistence type="predicted"/>
<dbReference type="InterPro" id="IPR048743">
    <property type="entry name" value="AME1"/>
</dbReference>
<evidence type="ECO:0000313" key="4">
    <source>
        <dbReference type="Proteomes" id="UP000005446"/>
    </source>
</evidence>
<reference evidence="3 4" key="1">
    <citation type="journal article" date="2012" name="Eukaryot. Cell">
        <title>Genome sequence of the fungus Glarea lozoyensis: the first genome sequence of a species from the Helotiaceae family.</title>
        <authorList>
            <person name="Youssar L."/>
            <person name="Gruening B.A."/>
            <person name="Erxleben A."/>
            <person name="Guenther S."/>
            <person name="Huettel W."/>
        </authorList>
    </citation>
    <scope>NUCLEOTIDE SEQUENCE [LARGE SCALE GENOMIC DNA]</scope>
    <source>
        <strain evidence="4">ATCC 74030 / MF5533</strain>
    </source>
</reference>
<protein>
    <recommendedName>
        <fullName evidence="2">Inner kinetochore subunit AME1 domain-containing protein</fullName>
    </recommendedName>
</protein>
<dbReference type="Proteomes" id="UP000005446">
    <property type="component" value="Unassembled WGS sequence"/>
</dbReference>
<organism evidence="3 4">
    <name type="scientific">Glarea lozoyensis (strain ATCC 74030 / MF5533)</name>
    <dbReference type="NCBI Taxonomy" id="1104152"/>
    <lineage>
        <taxon>Eukaryota</taxon>
        <taxon>Fungi</taxon>
        <taxon>Dikarya</taxon>
        <taxon>Ascomycota</taxon>
        <taxon>Pezizomycotina</taxon>
        <taxon>Leotiomycetes</taxon>
        <taxon>Helotiales</taxon>
        <taxon>Helotiaceae</taxon>
        <taxon>Glarea</taxon>
    </lineage>
</organism>
<feature type="compositionally biased region" description="Polar residues" evidence="1">
    <location>
        <begin position="92"/>
        <end position="101"/>
    </location>
</feature>
<feature type="compositionally biased region" description="Acidic residues" evidence="1">
    <location>
        <begin position="117"/>
        <end position="131"/>
    </location>
</feature>
<dbReference type="OrthoDB" id="5377952at2759"/>
<feature type="compositionally biased region" description="Basic and acidic residues" evidence="1">
    <location>
        <begin position="148"/>
        <end position="161"/>
    </location>
</feature>
<feature type="region of interest" description="Disordered" evidence="1">
    <location>
        <begin position="1"/>
        <end position="165"/>
    </location>
</feature>
<evidence type="ECO:0000259" key="2">
    <source>
        <dbReference type="Pfam" id="PF20994"/>
    </source>
</evidence>
<feature type="domain" description="Inner kinetochore subunit AME1" evidence="2">
    <location>
        <begin position="212"/>
        <end position="368"/>
    </location>
</feature>
<keyword evidence="4" id="KW-1185">Reference proteome</keyword>
<name>H0EIJ6_GLAL7</name>
<gene>
    <name evidence="3" type="ORF">M7I_2355</name>
</gene>